<reference evidence="2" key="2">
    <citation type="journal article" date="2008" name="Nucleic Acids Res.">
        <title>The rice annotation project database (RAP-DB): 2008 update.</title>
        <authorList>
            <consortium name="The rice annotation project (RAP)"/>
        </authorList>
    </citation>
    <scope>GENOME REANNOTATION</scope>
    <source>
        <strain evidence="2">cv. Nipponbare</strain>
    </source>
</reference>
<proteinExistence type="predicted"/>
<protein>
    <submittedName>
        <fullName evidence="1">Uncharacterized protein</fullName>
    </submittedName>
</protein>
<name>Q6ZBD2_ORYSJ</name>
<dbReference type="AlphaFoldDB" id="Q6ZBD2"/>
<sequence length="56" mass="5812">MARCLAIVGGAGARHDELACMYGEVSGAVGKCKVVHAVVWRAIGVGKEGSSQQIRK</sequence>
<dbReference type="Proteomes" id="UP000000763">
    <property type="component" value="Chromosome 8"/>
</dbReference>
<gene>
    <name evidence="1" type="primary">P0685B10.23</name>
</gene>
<organism evidence="1 2">
    <name type="scientific">Oryza sativa subsp. japonica</name>
    <name type="common">Rice</name>
    <dbReference type="NCBI Taxonomy" id="39947"/>
    <lineage>
        <taxon>Eukaryota</taxon>
        <taxon>Viridiplantae</taxon>
        <taxon>Streptophyta</taxon>
        <taxon>Embryophyta</taxon>
        <taxon>Tracheophyta</taxon>
        <taxon>Spermatophyta</taxon>
        <taxon>Magnoliopsida</taxon>
        <taxon>Liliopsida</taxon>
        <taxon>Poales</taxon>
        <taxon>Poaceae</taxon>
        <taxon>BOP clade</taxon>
        <taxon>Oryzoideae</taxon>
        <taxon>Oryzeae</taxon>
        <taxon>Oryzinae</taxon>
        <taxon>Oryza</taxon>
        <taxon>Oryza sativa</taxon>
    </lineage>
</organism>
<reference evidence="2" key="1">
    <citation type="journal article" date="2005" name="Nature">
        <title>The map-based sequence of the rice genome.</title>
        <authorList>
            <consortium name="International rice genome sequencing project (IRGSP)"/>
            <person name="Matsumoto T."/>
            <person name="Wu J."/>
            <person name="Kanamori H."/>
            <person name="Katayose Y."/>
            <person name="Fujisawa M."/>
            <person name="Namiki N."/>
            <person name="Mizuno H."/>
            <person name="Yamamoto K."/>
            <person name="Antonio B.A."/>
            <person name="Baba T."/>
            <person name="Sakata K."/>
            <person name="Nagamura Y."/>
            <person name="Aoki H."/>
            <person name="Arikawa K."/>
            <person name="Arita K."/>
            <person name="Bito T."/>
            <person name="Chiden Y."/>
            <person name="Fujitsuka N."/>
            <person name="Fukunaka R."/>
            <person name="Hamada M."/>
            <person name="Harada C."/>
            <person name="Hayashi A."/>
            <person name="Hijishita S."/>
            <person name="Honda M."/>
            <person name="Hosokawa S."/>
            <person name="Ichikawa Y."/>
            <person name="Idonuma A."/>
            <person name="Iijima M."/>
            <person name="Ikeda M."/>
            <person name="Ikeno M."/>
            <person name="Ito K."/>
            <person name="Ito S."/>
            <person name="Ito T."/>
            <person name="Ito Y."/>
            <person name="Ito Y."/>
            <person name="Iwabuchi A."/>
            <person name="Kamiya K."/>
            <person name="Karasawa W."/>
            <person name="Kurita K."/>
            <person name="Katagiri S."/>
            <person name="Kikuta A."/>
            <person name="Kobayashi H."/>
            <person name="Kobayashi N."/>
            <person name="Machita K."/>
            <person name="Maehara T."/>
            <person name="Masukawa M."/>
            <person name="Mizubayashi T."/>
            <person name="Mukai Y."/>
            <person name="Nagasaki H."/>
            <person name="Nagata Y."/>
            <person name="Naito S."/>
            <person name="Nakashima M."/>
            <person name="Nakama Y."/>
            <person name="Nakamichi Y."/>
            <person name="Nakamura M."/>
            <person name="Meguro A."/>
            <person name="Negishi M."/>
            <person name="Ohta I."/>
            <person name="Ohta T."/>
            <person name="Okamoto M."/>
            <person name="Ono N."/>
            <person name="Saji S."/>
            <person name="Sakaguchi M."/>
            <person name="Sakai K."/>
            <person name="Shibata M."/>
            <person name="Shimokawa T."/>
            <person name="Song J."/>
            <person name="Takazaki Y."/>
            <person name="Terasawa K."/>
            <person name="Tsugane M."/>
            <person name="Tsuji K."/>
            <person name="Ueda S."/>
            <person name="Waki K."/>
            <person name="Yamagata H."/>
            <person name="Yamamoto M."/>
            <person name="Yamamoto S."/>
            <person name="Yamane H."/>
            <person name="Yoshiki S."/>
            <person name="Yoshihara R."/>
            <person name="Yukawa K."/>
            <person name="Zhong H."/>
            <person name="Yano M."/>
            <person name="Yuan Q."/>
            <person name="Ouyang S."/>
            <person name="Liu J."/>
            <person name="Jones K.M."/>
            <person name="Gansberger K."/>
            <person name="Moffat K."/>
            <person name="Hill J."/>
            <person name="Bera J."/>
            <person name="Fadrosh D."/>
            <person name="Jin S."/>
            <person name="Johri S."/>
            <person name="Kim M."/>
            <person name="Overton L."/>
            <person name="Reardon M."/>
            <person name="Tsitrin T."/>
            <person name="Vuong H."/>
            <person name="Weaver B."/>
            <person name="Ciecko A."/>
            <person name="Tallon L."/>
            <person name="Jackson J."/>
            <person name="Pai G."/>
            <person name="Aken S.V."/>
            <person name="Utterback T."/>
            <person name="Reidmuller S."/>
            <person name="Feldblyum T."/>
            <person name="Hsiao J."/>
            <person name="Zismann V."/>
            <person name="Iobst S."/>
            <person name="de Vazeille A.R."/>
            <person name="Buell C.R."/>
            <person name="Ying K."/>
            <person name="Li Y."/>
            <person name="Lu T."/>
            <person name="Huang Y."/>
            <person name="Zhao Q."/>
            <person name="Feng Q."/>
            <person name="Zhang L."/>
            <person name="Zhu J."/>
            <person name="Weng Q."/>
            <person name="Mu J."/>
            <person name="Lu Y."/>
            <person name="Fan D."/>
            <person name="Liu Y."/>
            <person name="Guan J."/>
            <person name="Zhang Y."/>
            <person name="Yu S."/>
            <person name="Liu X."/>
            <person name="Zhang Y."/>
            <person name="Hong G."/>
            <person name="Han B."/>
            <person name="Choisne N."/>
            <person name="Demange N."/>
            <person name="Orjeda G."/>
            <person name="Samain S."/>
            <person name="Cattolico L."/>
            <person name="Pelletier E."/>
            <person name="Couloux A."/>
            <person name="Segurens B."/>
            <person name="Wincker P."/>
            <person name="D'Hont A."/>
            <person name="Scarpelli C."/>
            <person name="Weissenbach J."/>
            <person name="Salanoubat M."/>
            <person name="Quetier F."/>
            <person name="Yu Y."/>
            <person name="Kim H.R."/>
            <person name="Rambo T."/>
            <person name="Currie J."/>
            <person name="Collura K."/>
            <person name="Luo M."/>
            <person name="Yang T."/>
            <person name="Ammiraju J.S.S."/>
            <person name="Engler F."/>
            <person name="Soderlund C."/>
            <person name="Wing R.A."/>
            <person name="Palmer L.E."/>
            <person name="de la Bastide M."/>
            <person name="Spiegel L."/>
            <person name="Nascimento L."/>
            <person name="Zutavern T."/>
            <person name="O'Shaughnessy A."/>
            <person name="Dike S."/>
            <person name="Dedhia N."/>
            <person name="Preston R."/>
            <person name="Balija V."/>
            <person name="McCombie W.R."/>
            <person name="Chow T."/>
            <person name="Chen H."/>
            <person name="Chung M."/>
            <person name="Chen C."/>
            <person name="Shaw J."/>
            <person name="Wu H."/>
            <person name="Hsiao K."/>
            <person name="Chao Y."/>
            <person name="Chu M."/>
            <person name="Cheng C."/>
            <person name="Hour A."/>
            <person name="Lee P."/>
            <person name="Lin S."/>
            <person name="Lin Y."/>
            <person name="Liou J."/>
            <person name="Liu S."/>
            <person name="Hsing Y."/>
            <person name="Raghuvanshi S."/>
            <person name="Mohanty A."/>
            <person name="Bharti A.K."/>
            <person name="Gaur A."/>
            <person name="Gupta V."/>
            <person name="Kumar D."/>
            <person name="Ravi V."/>
            <person name="Vij S."/>
            <person name="Kapur A."/>
            <person name="Khurana P."/>
            <person name="Khurana P."/>
            <person name="Khurana J.P."/>
            <person name="Tyagi A.K."/>
            <person name="Gaikwad K."/>
            <person name="Singh A."/>
            <person name="Dalal V."/>
            <person name="Srivastava S."/>
            <person name="Dixit A."/>
            <person name="Pal A.K."/>
            <person name="Ghazi I.A."/>
            <person name="Yadav M."/>
            <person name="Pandit A."/>
            <person name="Bhargava A."/>
            <person name="Sureshbabu K."/>
            <person name="Batra K."/>
            <person name="Sharma T.R."/>
            <person name="Mohapatra T."/>
            <person name="Singh N.K."/>
            <person name="Messing J."/>
            <person name="Nelson A.B."/>
            <person name="Fuks G."/>
            <person name="Kavchok S."/>
            <person name="Keizer G."/>
            <person name="Linton E."/>
            <person name="Llaca V."/>
            <person name="Song R."/>
            <person name="Tanyolac B."/>
            <person name="Young S."/>
            <person name="Ho-Il K."/>
            <person name="Hahn J.H."/>
            <person name="Sangsakoo G."/>
            <person name="Vanavichit A."/>
            <person name="de Mattos Luiz.A.T."/>
            <person name="Zimmer P.D."/>
            <person name="Malone G."/>
            <person name="Dellagostin O."/>
            <person name="de Oliveira A.C."/>
            <person name="Bevan M."/>
            <person name="Bancroft I."/>
            <person name="Minx P."/>
            <person name="Cordum H."/>
            <person name="Wilson R."/>
            <person name="Cheng Z."/>
            <person name="Jin W."/>
            <person name="Jiang J."/>
            <person name="Leong S.A."/>
            <person name="Iwama H."/>
            <person name="Gojobori T."/>
            <person name="Itoh T."/>
            <person name="Niimura Y."/>
            <person name="Fujii Y."/>
            <person name="Habara T."/>
            <person name="Sakai H."/>
            <person name="Sato Y."/>
            <person name="Wilson G."/>
            <person name="Kumar K."/>
            <person name="McCouch S."/>
            <person name="Juretic N."/>
            <person name="Hoen D."/>
            <person name="Wright S."/>
            <person name="Bruskiewich R."/>
            <person name="Bureau T."/>
            <person name="Miyao A."/>
            <person name="Hirochika H."/>
            <person name="Nishikawa T."/>
            <person name="Kadowaki K."/>
            <person name="Sugiura M."/>
            <person name="Burr B."/>
            <person name="Sasaki T."/>
        </authorList>
    </citation>
    <scope>NUCLEOTIDE SEQUENCE [LARGE SCALE GENOMIC DNA]</scope>
    <source>
        <strain evidence="2">cv. Nipponbare</strain>
    </source>
</reference>
<evidence type="ECO:0000313" key="1">
    <source>
        <dbReference type="EMBL" id="BAC99580.1"/>
    </source>
</evidence>
<accession>Q6ZBD2</accession>
<evidence type="ECO:0000313" key="2">
    <source>
        <dbReference type="Proteomes" id="UP000000763"/>
    </source>
</evidence>
<dbReference type="EMBL" id="AP004636">
    <property type="protein sequence ID" value="BAC99580.1"/>
    <property type="molecule type" value="Genomic_DNA"/>
</dbReference>